<proteinExistence type="predicted"/>
<name>A0A7J5TLM8_BIFBI</name>
<organism evidence="2 3">
    <name type="scientific">Bifidobacterium bifidum</name>
    <dbReference type="NCBI Taxonomy" id="1681"/>
    <lineage>
        <taxon>Bacteria</taxon>
        <taxon>Bacillati</taxon>
        <taxon>Actinomycetota</taxon>
        <taxon>Actinomycetes</taxon>
        <taxon>Bifidobacteriales</taxon>
        <taxon>Bifidobacteriaceae</taxon>
        <taxon>Bifidobacterium</taxon>
    </lineage>
</organism>
<keyword evidence="1" id="KW-0812">Transmembrane</keyword>
<sequence>MNINSTARARLYALTAVACAIWLFQNCVEANASGDLLSWSNIILSICLIIVTGYCAVNAVLGWNTKSADTEDPSK</sequence>
<dbReference type="EMBL" id="WDOP01000017">
    <property type="protein sequence ID" value="KAB7486005.1"/>
    <property type="molecule type" value="Genomic_DNA"/>
</dbReference>
<dbReference type="AlphaFoldDB" id="A0A7J5TLM8"/>
<dbReference type="Proteomes" id="UP000451386">
    <property type="component" value="Unassembled WGS sequence"/>
</dbReference>
<comment type="caution">
    <text evidence="2">The sequence shown here is derived from an EMBL/GenBank/DDBJ whole genome shotgun (WGS) entry which is preliminary data.</text>
</comment>
<keyword evidence="1" id="KW-1133">Transmembrane helix</keyword>
<protein>
    <submittedName>
        <fullName evidence="2">Carbon starvation protein</fullName>
    </submittedName>
</protein>
<feature type="transmembrane region" description="Helical" evidence="1">
    <location>
        <begin position="42"/>
        <end position="61"/>
    </location>
</feature>
<evidence type="ECO:0000256" key="1">
    <source>
        <dbReference type="SAM" id="Phobius"/>
    </source>
</evidence>
<evidence type="ECO:0000313" key="3">
    <source>
        <dbReference type="Proteomes" id="UP000451386"/>
    </source>
</evidence>
<evidence type="ECO:0000313" key="2">
    <source>
        <dbReference type="EMBL" id="KAB7486005.1"/>
    </source>
</evidence>
<gene>
    <name evidence="2" type="ORF">GBA83_09760</name>
</gene>
<reference evidence="2 3" key="1">
    <citation type="journal article" date="2019" name="Nat. Med.">
        <title>A library of human gut bacterial isolates paired with longitudinal multiomics data enables mechanistic microbiome research.</title>
        <authorList>
            <person name="Poyet M."/>
            <person name="Groussin M."/>
            <person name="Gibbons S.M."/>
            <person name="Avila-Pacheco J."/>
            <person name="Jiang X."/>
            <person name="Kearney S.M."/>
            <person name="Perrotta A.R."/>
            <person name="Berdy B."/>
            <person name="Zhao S."/>
            <person name="Lieberman T.D."/>
            <person name="Swanson P.K."/>
            <person name="Smith M."/>
            <person name="Roesemann S."/>
            <person name="Alexander J.E."/>
            <person name="Rich S.A."/>
            <person name="Livny J."/>
            <person name="Vlamakis H."/>
            <person name="Clish C."/>
            <person name="Bullock K."/>
            <person name="Deik A."/>
            <person name="Scott J."/>
            <person name="Pierce K.A."/>
            <person name="Xavier R.J."/>
            <person name="Alm E.J."/>
        </authorList>
    </citation>
    <scope>NUCLEOTIDE SEQUENCE [LARGE SCALE GENOMIC DNA]</scope>
    <source>
        <strain evidence="2 3">BIOML-A13</strain>
    </source>
</reference>
<dbReference type="RefSeq" id="WP_004219327.1">
    <property type="nucleotide sequence ID" value="NZ_WDOP01000017.1"/>
</dbReference>
<dbReference type="GeneID" id="29695518"/>
<accession>A0A7J5TLM8</accession>
<keyword evidence="1" id="KW-0472">Membrane</keyword>